<protein>
    <recommendedName>
        <fullName evidence="5">Protein-glutamate methylesterase/protein-glutamine glutaminase</fullName>
        <ecNumber evidence="5">3.1.1.61</ecNumber>
        <ecNumber evidence="5">3.5.1.44</ecNumber>
    </recommendedName>
</protein>
<dbReference type="Pfam" id="PF00072">
    <property type="entry name" value="Response_reg"/>
    <property type="match status" value="1"/>
</dbReference>
<dbReference type="NCBIfam" id="NF001965">
    <property type="entry name" value="PRK00742.1"/>
    <property type="match status" value="1"/>
</dbReference>
<keyword evidence="3 5" id="KW-0378">Hydrolase</keyword>
<feature type="domain" description="CheB-type methylesterase" evidence="9">
    <location>
        <begin position="175"/>
        <end position="365"/>
    </location>
</feature>
<dbReference type="Pfam" id="PF01339">
    <property type="entry name" value="CheB_methylest"/>
    <property type="match status" value="1"/>
</dbReference>
<dbReference type="InterPro" id="IPR001789">
    <property type="entry name" value="Sig_transdc_resp-reg_receiver"/>
</dbReference>
<gene>
    <name evidence="5" type="primary">cheB</name>
    <name evidence="10" type="ORF">PROH_07360</name>
</gene>
<dbReference type="InterPro" id="IPR011006">
    <property type="entry name" value="CheY-like_superfamily"/>
</dbReference>
<evidence type="ECO:0000313" key="11">
    <source>
        <dbReference type="Proteomes" id="UP000034681"/>
    </source>
</evidence>
<dbReference type="STRING" id="317619.GCA_000332315_00210"/>
<dbReference type="PANTHER" id="PTHR42872:SF6">
    <property type="entry name" value="PROTEIN-GLUTAMATE METHYLESTERASE_PROTEIN-GLUTAMINE GLUTAMINASE"/>
    <property type="match status" value="1"/>
</dbReference>
<accession>A0A0M2PZ73</accession>
<dbReference type="AlphaFoldDB" id="A0A0M2PZ73"/>
<dbReference type="EMBL" id="AJTX02000004">
    <property type="protein sequence ID" value="KKI99696.1"/>
    <property type="molecule type" value="Genomic_DNA"/>
</dbReference>
<comment type="catalytic activity">
    <reaction evidence="4 5">
        <text>[protein]-L-glutamate 5-O-methyl ester + H2O = L-glutamyl-[protein] + methanol + H(+)</text>
        <dbReference type="Rhea" id="RHEA:23236"/>
        <dbReference type="Rhea" id="RHEA-COMP:10208"/>
        <dbReference type="Rhea" id="RHEA-COMP:10311"/>
        <dbReference type="ChEBI" id="CHEBI:15377"/>
        <dbReference type="ChEBI" id="CHEBI:15378"/>
        <dbReference type="ChEBI" id="CHEBI:17790"/>
        <dbReference type="ChEBI" id="CHEBI:29973"/>
        <dbReference type="ChEBI" id="CHEBI:82795"/>
        <dbReference type="EC" id="3.1.1.61"/>
    </reaction>
</comment>
<reference evidence="10" key="1">
    <citation type="submission" date="2012-04" db="EMBL/GenBank/DDBJ databases">
        <authorList>
            <person name="Borisov I.G."/>
            <person name="Ivanikova N.V."/>
            <person name="Pinevich A.V."/>
        </authorList>
    </citation>
    <scope>NUCLEOTIDE SEQUENCE</scope>
    <source>
        <strain evidence="10">CALU 1027</strain>
    </source>
</reference>
<dbReference type="InterPro" id="IPR000673">
    <property type="entry name" value="Sig_transdc_resp-reg_Me-estase"/>
</dbReference>
<dbReference type="EC" id="3.1.1.61" evidence="5"/>
<evidence type="ECO:0000256" key="7">
    <source>
        <dbReference type="PROSITE-ProRule" id="PRU00169"/>
    </source>
</evidence>
<comment type="domain">
    <text evidence="5">Contains a C-terminal catalytic domain, and an N-terminal region which modulates catalytic activity.</text>
</comment>
<dbReference type="NCBIfam" id="NF009206">
    <property type="entry name" value="PRK12555.1"/>
    <property type="match status" value="1"/>
</dbReference>
<dbReference type="Gene3D" id="3.40.50.180">
    <property type="entry name" value="Methylesterase CheB, C-terminal domain"/>
    <property type="match status" value="1"/>
</dbReference>
<proteinExistence type="inferred from homology"/>
<evidence type="ECO:0000259" key="8">
    <source>
        <dbReference type="PROSITE" id="PS50110"/>
    </source>
</evidence>
<name>A0A0M2PZ73_PROHO</name>
<dbReference type="PROSITE" id="PS50110">
    <property type="entry name" value="RESPONSE_REGULATORY"/>
    <property type="match status" value="1"/>
</dbReference>
<dbReference type="PIRSF" id="PIRSF000876">
    <property type="entry name" value="RR_chemtxs_CheB"/>
    <property type="match status" value="1"/>
</dbReference>
<comment type="subcellular location">
    <subcellularLocation>
        <location evidence="5">Cytoplasm</location>
    </subcellularLocation>
</comment>
<dbReference type="PROSITE" id="PS50122">
    <property type="entry name" value="CHEB"/>
    <property type="match status" value="1"/>
</dbReference>
<dbReference type="EC" id="3.5.1.44" evidence="5"/>
<feature type="active site" evidence="5 6">
    <location>
        <position position="307"/>
    </location>
</feature>
<dbReference type="CDD" id="cd16432">
    <property type="entry name" value="CheB_Rec"/>
    <property type="match status" value="1"/>
</dbReference>
<evidence type="ECO:0000313" key="10">
    <source>
        <dbReference type="EMBL" id="KKI99696.1"/>
    </source>
</evidence>
<dbReference type="OrthoDB" id="9793421at2"/>
<dbReference type="HAMAP" id="MF_00099">
    <property type="entry name" value="CheB_chemtxs"/>
    <property type="match status" value="1"/>
</dbReference>
<dbReference type="GO" id="GO:0006935">
    <property type="term" value="P:chemotaxis"/>
    <property type="evidence" value="ECO:0007669"/>
    <property type="project" value="UniProtKB-UniRule"/>
</dbReference>
<evidence type="ECO:0000256" key="1">
    <source>
        <dbReference type="ARBA" id="ARBA00022490"/>
    </source>
</evidence>
<dbReference type="GO" id="GO:0000156">
    <property type="term" value="F:phosphorelay response regulator activity"/>
    <property type="evidence" value="ECO:0007669"/>
    <property type="project" value="InterPro"/>
</dbReference>
<comment type="caution">
    <text evidence="10">The sequence shown here is derived from an EMBL/GenBank/DDBJ whole genome shotgun (WGS) entry which is preliminary data.</text>
</comment>
<dbReference type="Gene3D" id="3.40.50.2300">
    <property type="match status" value="1"/>
</dbReference>
<keyword evidence="11" id="KW-1185">Reference proteome</keyword>
<comment type="function">
    <text evidence="5">Involved in chemotaxis. Part of a chemotaxis signal transduction system that modulates chemotaxis in response to various stimuli. Catalyzes the demethylation of specific methylglutamate residues introduced into the chemoreceptors (methyl-accepting chemotaxis proteins or MCP) by CheR. Also mediates the irreversible deamidation of specific glutamine residues to glutamic acid.</text>
</comment>
<feature type="domain" description="Response regulatory" evidence="8">
    <location>
        <begin position="7"/>
        <end position="125"/>
    </location>
</feature>
<keyword evidence="5 7" id="KW-0597">Phosphoprotein</keyword>
<evidence type="ECO:0000256" key="2">
    <source>
        <dbReference type="ARBA" id="ARBA00022500"/>
    </source>
</evidence>
<dbReference type="InterPro" id="IPR035909">
    <property type="entry name" value="CheB_C"/>
</dbReference>
<dbReference type="SMART" id="SM00448">
    <property type="entry name" value="REC"/>
    <property type="match status" value="1"/>
</dbReference>
<evidence type="ECO:0000256" key="5">
    <source>
        <dbReference type="HAMAP-Rule" id="MF_00099"/>
    </source>
</evidence>
<dbReference type="eggNOG" id="COG2201">
    <property type="taxonomic scope" value="Bacteria"/>
</dbReference>
<organism evidence="10 11">
    <name type="scientific">Prochlorothrix hollandica PCC 9006 = CALU 1027</name>
    <dbReference type="NCBI Taxonomy" id="317619"/>
    <lineage>
        <taxon>Bacteria</taxon>
        <taxon>Bacillati</taxon>
        <taxon>Cyanobacteriota</taxon>
        <taxon>Cyanophyceae</taxon>
        <taxon>Prochlorotrichales</taxon>
        <taxon>Prochlorotrichaceae</taxon>
        <taxon>Prochlorothrix</taxon>
    </lineage>
</organism>
<dbReference type="InterPro" id="IPR008248">
    <property type="entry name" value="CheB-like"/>
</dbReference>
<comment type="PTM">
    <text evidence="5">Phosphorylated by CheA. Phosphorylation of the N-terminal regulatory domain activates the methylesterase activity.</text>
</comment>
<evidence type="ECO:0000259" key="9">
    <source>
        <dbReference type="PROSITE" id="PS50122"/>
    </source>
</evidence>
<dbReference type="GO" id="GO:0005737">
    <property type="term" value="C:cytoplasm"/>
    <property type="evidence" value="ECO:0007669"/>
    <property type="project" value="UniProtKB-SubCell"/>
</dbReference>
<dbReference type="RefSeq" id="WP_017710909.1">
    <property type="nucleotide sequence ID" value="NZ_KB235933.1"/>
</dbReference>
<dbReference type="GO" id="GO:0008984">
    <property type="term" value="F:protein-glutamate methylesterase activity"/>
    <property type="evidence" value="ECO:0007669"/>
    <property type="project" value="UniProtKB-UniRule"/>
</dbReference>
<comment type="similarity">
    <text evidence="5">Belongs to the CheB family.</text>
</comment>
<keyword evidence="1 5" id="KW-0963">Cytoplasm</keyword>
<dbReference type="Proteomes" id="UP000034681">
    <property type="component" value="Unassembled WGS sequence"/>
</dbReference>
<evidence type="ECO:0000256" key="4">
    <source>
        <dbReference type="ARBA" id="ARBA00048267"/>
    </source>
</evidence>
<dbReference type="SUPFAM" id="SSF52738">
    <property type="entry name" value="Methylesterase CheB, C-terminal domain"/>
    <property type="match status" value="1"/>
</dbReference>
<feature type="modified residue" description="4-aspartylphosphate" evidence="5 7">
    <location>
        <position position="58"/>
    </location>
</feature>
<keyword evidence="2 5" id="KW-0145">Chemotaxis</keyword>
<dbReference type="SUPFAM" id="SSF52172">
    <property type="entry name" value="CheY-like"/>
    <property type="match status" value="1"/>
</dbReference>
<dbReference type="CDD" id="cd17541">
    <property type="entry name" value="REC_CheB-like"/>
    <property type="match status" value="1"/>
</dbReference>
<dbReference type="GO" id="GO:0050568">
    <property type="term" value="F:protein-glutamine glutaminase activity"/>
    <property type="evidence" value="ECO:0007669"/>
    <property type="project" value="UniProtKB-UniRule"/>
</dbReference>
<evidence type="ECO:0000256" key="3">
    <source>
        <dbReference type="ARBA" id="ARBA00022801"/>
    </source>
</evidence>
<dbReference type="PANTHER" id="PTHR42872">
    <property type="entry name" value="PROTEIN-GLUTAMATE METHYLESTERASE/PROTEIN-GLUTAMINE GLUTAMINASE"/>
    <property type="match status" value="1"/>
</dbReference>
<comment type="catalytic activity">
    <reaction evidence="5">
        <text>L-glutaminyl-[protein] + H2O = L-glutamyl-[protein] + NH4(+)</text>
        <dbReference type="Rhea" id="RHEA:16441"/>
        <dbReference type="Rhea" id="RHEA-COMP:10207"/>
        <dbReference type="Rhea" id="RHEA-COMP:10208"/>
        <dbReference type="ChEBI" id="CHEBI:15377"/>
        <dbReference type="ChEBI" id="CHEBI:28938"/>
        <dbReference type="ChEBI" id="CHEBI:29973"/>
        <dbReference type="ChEBI" id="CHEBI:30011"/>
        <dbReference type="EC" id="3.5.1.44"/>
    </reaction>
</comment>
<feature type="active site" evidence="5 6">
    <location>
        <position position="214"/>
    </location>
</feature>
<sequence length="369" mass="39100">MPAPPIRVFLVEDSPIALTILKRILGSSADLEIVGTASNGVDALAAIPGARPDIVCTDFHMPRMGGLELTRRLMEDYPRPILVISASVQEEDTSNVFQILEAGALEVFPKPRTGLSSEYEKNKLDLIHKVKLLAGIKVFTQRKALAPESALPGRSTTAASLPPLKATDSPFIALDIRAPRILAIGASTGGPQALQVLLGALPASFPVPIVCVQHISEGFLPGLVSWLNQSCALTVQVAQAGTVPQAGYIYLAPDHYHLVIDAQGHFQLSNQLPSSGHRPSVTVLFNSVAAYYRRSAVGVLLTGMGNDGAVGLQTLAQAGSYTIAQDEESCVVFGMPREAIALGAAKEVLPVQNIAPVLLNRIFRSAGPR</sequence>
<evidence type="ECO:0000256" key="6">
    <source>
        <dbReference type="PROSITE-ProRule" id="PRU00050"/>
    </source>
</evidence>
<feature type="active site" evidence="5 6">
    <location>
        <position position="187"/>
    </location>
</feature>